<dbReference type="VEuPathDB" id="MicrosporidiaDB:TUBRATIS_25700"/>
<dbReference type="EMBL" id="RCSS01000696">
    <property type="protein sequence ID" value="RVD90995.1"/>
    <property type="molecule type" value="Genomic_DNA"/>
</dbReference>
<evidence type="ECO:0000313" key="2">
    <source>
        <dbReference type="Proteomes" id="UP000282876"/>
    </source>
</evidence>
<reference evidence="1 2" key="1">
    <citation type="submission" date="2018-10" db="EMBL/GenBank/DDBJ databases">
        <title>Draft genome sequence of the microsporidian Tubulinosema ratisbonensis.</title>
        <authorList>
            <person name="Polonais V."/>
            <person name="Peyretaillade E."/>
            <person name="Niehus S."/>
            <person name="Wawrzyniak I."/>
            <person name="Franchet A."/>
            <person name="Gaspin C."/>
            <person name="Reichstadt M."/>
            <person name="Belser C."/>
            <person name="Labadie K."/>
            <person name="Delbac F."/>
            <person name="Ferrandon D."/>
        </authorList>
    </citation>
    <scope>NUCLEOTIDE SEQUENCE [LARGE SCALE GENOMIC DNA]</scope>
    <source>
        <strain evidence="1 2">Franzen</strain>
    </source>
</reference>
<sequence>MHLSLNTRYCRIIKHLESNCSIIFQALVQYSKKDKNLNKNNIVQREDILKFYNLIHNDLIFRNFHFENGENFFSDIETTESFKLKDYGSHYKNYVKEFYDEFKQIFGIVSPKYLKSFLDKFMRLNAIDTPPSLTNLLRHSFLAEETQKAFIVLCKILQNTVKNKDFEIICLLVPEFEEAITLILKEKVTFNNIKFTHYLIGIVMTKLNFLKYNICYELKKYKDNHKASYLESPMLKTFITSVQTLLLIVLSEKVCKIEESLLFKVLILKNFLNYVSVRNIYRREYRNFFLLNFIPKCNFTSVNFGKLKFRQACTNIYWNSSFDTLNLKVLSDENYFTENLMKFLNIPYSTLDQPVFEGAVETIDKIRKFFVKIYL</sequence>
<protein>
    <submittedName>
        <fullName evidence="1">Uncharacterized protein</fullName>
    </submittedName>
</protein>
<dbReference type="AlphaFoldDB" id="A0A437AIH8"/>
<name>A0A437AIH8_9MICR</name>
<comment type="caution">
    <text evidence="1">The sequence shown here is derived from an EMBL/GenBank/DDBJ whole genome shotgun (WGS) entry which is preliminary data.</text>
</comment>
<organism evidence="1 2">
    <name type="scientific">Tubulinosema ratisbonensis</name>
    <dbReference type="NCBI Taxonomy" id="291195"/>
    <lineage>
        <taxon>Eukaryota</taxon>
        <taxon>Fungi</taxon>
        <taxon>Fungi incertae sedis</taxon>
        <taxon>Microsporidia</taxon>
        <taxon>Tubulinosematoidea</taxon>
        <taxon>Tubulinosematidae</taxon>
        <taxon>Tubulinosema</taxon>
    </lineage>
</organism>
<dbReference type="Proteomes" id="UP000282876">
    <property type="component" value="Unassembled WGS sequence"/>
</dbReference>
<accession>A0A437AIH8</accession>
<gene>
    <name evidence="1" type="ORF">TUBRATIS_25700</name>
</gene>
<evidence type="ECO:0000313" key="1">
    <source>
        <dbReference type="EMBL" id="RVD90995.1"/>
    </source>
</evidence>
<proteinExistence type="predicted"/>
<keyword evidence="2" id="KW-1185">Reference proteome</keyword>